<protein>
    <submittedName>
        <fullName evidence="1">Uncharacterized protein</fullName>
    </submittedName>
</protein>
<accession>A0A5J4W027</accession>
<dbReference type="GO" id="GO:0016791">
    <property type="term" value="F:phosphatase activity"/>
    <property type="evidence" value="ECO:0007669"/>
    <property type="project" value="TreeGrafter"/>
</dbReference>
<dbReference type="InterPro" id="IPR023214">
    <property type="entry name" value="HAD_sf"/>
</dbReference>
<organism evidence="1 2">
    <name type="scientific">Streblomastix strix</name>
    <dbReference type="NCBI Taxonomy" id="222440"/>
    <lineage>
        <taxon>Eukaryota</taxon>
        <taxon>Metamonada</taxon>
        <taxon>Preaxostyla</taxon>
        <taxon>Oxymonadida</taxon>
        <taxon>Streblomastigidae</taxon>
        <taxon>Streblomastix</taxon>
    </lineage>
</organism>
<dbReference type="PANTHER" id="PTHR10000:SF8">
    <property type="entry name" value="HAD SUPERFAMILY HYDROLASE-LIKE, TYPE 3"/>
    <property type="match status" value="1"/>
</dbReference>
<name>A0A5J4W027_9EUKA</name>
<evidence type="ECO:0000313" key="1">
    <source>
        <dbReference type="EMBL" id="KAA6388281.1"/>
    </source>
</evidence>
<comment type="caution">
    <text evidence="1">The sequence shown here is derived from an EMBL/GenBank/DDBJ whole genome shotgun (WGS) entry which is preliminary data.</text>
</comment>
<dbReference type="InterPro" id="IPR036412">
    <property type="entry name" value="HAD-like_sf"/>
</dbReference>
<dbReference type="SUPFAM" id="SSF56784">
    <property type="entry name" value="HAD-like"/>
    <property type="match status" value="1"/>
</dbReference>
<dbReference type="GO" id="GO:0005829">
    <property type="term" value="C:cytosol"/>
    <property type="evidence" value="ECO:0007669"/>
    <property type="project" value="TreeGrafter"/>
</dbReference>
<reference evidence="1 2" key="1">
    <citation type="submission" date="2019-03" db="EMBL/GenBank/DDBJ databases">
        <title>Single cell metagenomics reveals metabolic interactions within the superorganism composed of flagellate Streblomastix strix and complex community of Bacteroidetes bacteria on its surface.</title>
        <authorList>
            <person name="Treitli S.C."/>
            <person name="Kolisko M."/>
            <person name="Husnik F."/>
            <person name="Keeling P."/>
            <person name="Hampl V."/>
        </authorList>
    </citation>
    <scope>NUCLEOTIDE SEQUENCE [LARGE SCALE GENOMIC DNA]</scope>
    <source>
        <strain evidence="1">ST1C</strain>
    </source>
</reference>
<dbReference type="Proteomes" id="UP000324800">
    <property type="component" value="Unassembled WGS sequence"/>
</dbReference>
<dbReference type="OrthoDB" id="27226at2759"/>
<dbReference type="AlphaFoldDB" id="A0A5J4W027"/>
<proteinExistence type="predicted"/>
<evidence type="ECO:0000313" key="2">
    <source>
        <dbReference type="Proteomes" id="UP000324800"/>
    </source>
</evidence>
<dbReference type="EMBL" id="SNRW01004045">
    <property type="protein sequence ID" value="KAA6388281.1"/>
    <property type="molecule type" value="Genomic_DNA"/>
</dbReference>
<gene>
    <name evidence="1" type="ORF">EZS28_016191</name>
</gene>
<dbReference type="GO" id="GO:0000287">
    <property type="term" value="F:magnesium ion binding"/>
    <property type="evidence" value="ECO:0007669"/>
    <property type="project" value="TreeGrafter"/>
</dbReference>
<sequence length="89" mass="9986">MELIFPELFIFHHEEGILKVGFDGDNDKEMLQQVGFSYAPANARSEAREAAKVVLPWSNNQNCVAKMIKMVFFGESADQEDGKSEMEGS</sequence>
<dbReference type="Pfam" id="PF08282">
    <property type="entry name" value="Hydrolase_3"/>
    <property type="match status" value="1"/>
</dbReference>
<dbReference type="Gene3D" id="3.40.50.1000">
    <property type="entry name" value="HAD superfamily/HAD-like"/>
    <property type="match status" value="1"/>
</dbReference>
<dbReference type="PANTHER" id="PTHR10000">
    <property type="entry name" value="PHOSPHOSERINE PHOSPHATASE"/>
    <property type="match status" value="1"/>
</dbReference>